<dbReference type="AlphaFoldDB" id="A0AAY5L2V2"/>
<dbReference type="GO" id="GO:0030246">
    <property type="term" value="F:carbohydrate binding"/>
    <property type="evidence" value="ECO:0007669"/>
    <property type="project" value="UniProtKB-UniRule"/>
</dbReference>
<reference evidence="4 5" key="1">
    <citation type="submission" date="2020-02" db="EMBL/GenBank/DDBJ databases">
        <title>Esox lucius (northern pike) genome, fEsoLuc1, primary haplotype.</title>
        <authorList>
            <person name="Myers G."/>
            <person name="Karagic N."/>
            <person name="Meyer A."/>
            <person name="Pippel M."/>
            <person name="Reichard M."/>
            <person name="Winkler S."/>
            <person name="Tracey A."/>
            <person name="Sims Y."/>
            <person name="Howe K."/>
            <person name="Rhie A."/>
            <person name="Formenti G."/>
            <person name="Durbin R."/>
            <person name="Fedrigo O."/>
            <person name="Jarvis E.D."/>
        </authorList>
    </citation>
    <scope>NUCLEOTIDE SEQUENCE [LARGE SCALE GENOMIC DNA]</scope>
</reference>
<reference evidence="4" key="3">
    <citation type="submission" date="2025-09" db="UniProtKB">
        <authorList>
            <consortium name="Ensembl"/>
        </authorList>
    </citation>
    <scope>IDENTIFICATION</scope>
</reference>
<reference evidence="4" key="2">
    <citation type="submission" date="2025-08" db="UniProtKB">
        <authorList>
            <consortium name="Ensembl"/>
        </authorList>
    </citation>
    <scope>IDENTIFICATION</scope>
</reference>
<dbReference type="GeneTree" id="ENSGT00940000155025"/>
<dbReference type="InterPro" id="IPR001079">
    <property type="entry name" value="Galectin_CRD"/>
</dbReference>
<dbReference type="PROSITE" id="PS51304">
    <property type="entry name" value="GALECTIN"/>
    <property type="match status" value="1"/>
</dbReference>
<name>A0AAY5L2V2_ESOLU</name>
<dbReference type="InterPro" id="IPR044156">
    <property type="entry name" value="Galectin-like"/>
</dbReference>
<keyword evidence="1 2" id="KW-0430">Lectin</keyword>
<dbReference type="Gene3D" id="2.60.120.200">
    <property type="match status" value="1"/>
</dbReference>
<feature type="domain" description="Galectin" evidence="3">
    <location>
        <begin position="2"/>
        <end position="137"/>
    </location>
</feature>
<evidence type="ECO:0000259" key="3">
    <source>
        <dbReference type="PROSITE" id="PS51304"/>
    </source>
</evidence>
<dbReference type="SMART" id="SM00276">
    <property type="entry name" value="GLECT"/>
    <property type="match status" value="1"/>
</dbReference>
<protein>
    <recommendedName>
        <fullName evidence="2">Galectin</fullName>
    </recommendedName>
</protein>
<dbReference type="PANTHER" id="PTHR11346:SF104">
    <property type="entry name" value="GALECTIN-2"/>
    <property type="match status" value="1"/>
</dbReference>
<evidence type="ECO:0000313" key="4">
    <source>
        <dbReference type="Ensembl" id="ENSELUP00000095648.1"/>
    </source>
</evidence>
<evidence type="ECO:0000313" key="5">
    <source>
        <dbReference type="Proteomes" id="UP000265140"/>
    </source>
</evidence>
<dbReference type="Ensembl" id="ENSELUT00000088038.1">
    <property type="protein sequence ID" value="ENSELUP00000095648.1"/>
    <property type="gene ID" value="ENSELUG00000034905.1"/>
</dbReference>
<evidence type="ECO:0000256" key="1">
    <source>
        <dbReference type="ARBA" id="ARBA00022734"/>
    </source>
</evidence>
<sequence length="137" mass="15389">QHHTVSRVPQKTGLTCLIQSHPTPGCNSNKTDSHNMFQIDLGSDTNNLALHFNPRFPNDTGEATLVCNSKDGGCWGAEQREKHLNLQRGSLVKLMGDMFEVELPDGKEFQFPNRHGLDVITYVRVRGDFKCTCFKIC</sequence>
<dbReference type="InterPro" id="IPR013320">
    <property type="entry name" value="ConA-like_dom_sf"/>
</dbReference>
<dbReference type="SMART" id="SM00908">
    <property type="entry name" value="Gal-bind_lectin"/>
    <property type="match status" value="1"/>
</dbReference>
<proteinExistence type="predicted"/>
<dbReference type="Pfam" id="PF00337">
    <property type="entry name" value="Gal-bind_lectin"/>
    <property type="match status" value="1"/>
</dbReference>
<dbReference type="Proteomes" id="UP000265140">
    <property type="component" value="Chromosome 16"/>
</dbReference>
<dbReference type="FunFam" id="2.60.120.200:FF:000021">
    <property type="entry name" value="Galectin"/>
    <property type="match status" value="1"/>
</dbReference>
<organism evidence="4 5">
    <name type="scientific">Esox lucius</name>
    <name type="common">Northern pike</name>
    <dbReference type="NCBI Taxonomy" id="8010"/>
    <lineage>
        <taxon>Eukaryota</taxon>
        <taxon>Metazoa</taxon>
        <taxon>Chordata</taxon>
        <taxon>Craniata</taxon>
        <taxon>Vertebrata</taxon>
        <taxon>Euteleostomi</taxon>
        <taxon>Actinopterygii</taxon>
        <taxon>Neopterygii</taxon>
        <taxon>Teleostei</taxon>
        <taxon>Protacanthopterygii</taxon>
        <taxon>Esociformes</taxon>
        <taxon>Esocidae</taxon>
        <taxon>Esox</taxon>
    </lineage>
</organism>
<dbReference type="SUPFAM" id="SSF49899">
    <property type="entry name" value="Concanavalin A-like lectins/glucanases"/>
    <property type="match status" value="1"/>
</dbReference>
<keyword evidence="5" id="KW-1185">Reference proteome</keyword>
<evidence type="ECO:0000256" key="2">
    <source>
        <dbReference type="RuleBase" id="RU102079"/>
    </source>
</evidence>
<dbReference type="CDD" id="cd00070">
    <property type="entry name" value="GLECT"/>
    <property type="match status" value="1"/>
</dbReference>
<dbReference type="PANTHER" id="PTHR11346">
    <property type="entry name" value="GALECTIN"/>
    <property type="match status" value="1"/>
</dbReference>
<accession>A0AAY5L2V2</accession>